<proteinExistence type="predicted"/>
<evidence type="ECO:0000259" key="1">
    <source>
        <dbReference type="Pfam" id="PF10536"/>
    </source>
</evidence>
<dbReference type="GO" id="GO:0010073">
    <property type="term" value="P:meristem maintenance"/>
    <property type="evidence" value="ECO:0007669"/>
    <property type="project" value="InterPro"/>
</dbReference>
<dbReference type="AlphaFoldDB" id="A0A9I9EBG7"/>
<dbReference type="EnsemblPlants" id="MELO3C031485.2.1">
    <property type="protein sequence ID" value="MELO3C031485.2.1"/>
    <property type="gene ID" value="MELO3C031485.2"/>
</dbReference>
<dbReference type="Pfam" id="PF10536">
    <property type="entry name" value="PMD"/>
    <property type="match status" value="1"/>
</dbReference>
<name>A0A9I9EBG7_CUCME</name>
<dbReference type="PANTHER" id="PTHR46033">
    <property type="entry name" value="PROTEIN MAIN-LIKE 2"/>
    <property type="match status" value="1"/>
</dbReference>
<feature type="domain" description="Aminotransferase-like plant mobile" evidence="1">
    <location>
        <begin position="116"/>
        <end position="228"/>
    </location>
</feature>
<reference evidence="2" key="1">
    <citation type="submission" date="2023-03" db="UniProtKB">
        <authorList>
            <consortium name="EnsemblPlants"/>
        </authorList>
    </citation>
    <scope>IDENTIFICATION</scope>
</reference>
<dbReference type="Gramene" id="MELO3C031485.2.1">
    <property type="protein sequence ID" value="MELO3C031485.2.1"/>
    <property type="gene ID" value="MELO3C031485.2"/>
</dbReference>
<protein>
    <recommendedName>
        <fullName evidence="1">Aminotransferase-like plant mobile domain-containing protein</fullName>
    </recommendedName>
</protein>
<sequence>MVLGWGRMDLGPVDDSHLYLQATHRSQSIWDTSSTVVLSRRREAASQHTIPFDQRIAPYLDAAGFLGISQRPTHFTYLVESARSRCKILHAVGVASGWGASDMIIKFQELPPDAEIVSVQRYARAYIMQLIEGFLFADKSNTLVHCMFLQFIFNFDQVGTYAWVATTLVWLYRELCCASNAQSLEIAGPLMLLQVWAYNRFSIVAPQKPLQHSDGRPLSFRWSGALAASEQSANILRC</sequence>
<evidence type="ECO:0000313" key="2">
    <source>
        <dbReference type="EnsemblPlants" id="MELO3C031485.2.1"/>
    </source>
</evidence>
<dbReference type="InterPro" id="IPR044824">
    <property type="entry name" value="MAIN-like"/>
</dbReference>
<organism evidence="2">
    <name type="scientific">Cucumis melo</name>
    <name type="common">Muskmelon</name>
    <dbReference type="NCBI Taxonomy" id="3656"/>
    <lineage>
        <taxon>Eukaryota</taxon>
        <taxon>Viridiplantae</taxon>
        <taxon>Streptophyta</taxon>
        <taxon>Embryophyta</taxon>
        <taxon>Tracheophyta</taxon>
        <taxon>Spermatophyta</taxon>
        <taxon>Magnoliopsida</taxon>
        <taxon>eudicotyledons</taxon>
        <taxon>Gunneridae</taxon>
        <taxon>Pentapetalae</taxon>
        <taxon>rosids</taxon>
        <taxon>fabids</taxon>
        <taxon>Cucurbitales</taxon>
        <taxon>Cucurbitaceae</taxon>
        <taxon>Benincaseae</taxon>
        <taxon>Cucumis</taxon>
    </lineage>
</organism>
<dbReference type="InterPro" id="IPR019557">
    <property type="entry name" value="AminoTfrase-like_pln_mobile"/>
</dbReference>
<accession>A0A9I9EBG7</accession>
<dbReference type="PANTHER" id="PTHR46033:SF8">
    <property type="entry name" value="PROTEIN MAINTENANCE OF MERISTEMS-LIKE"/>
    <property type="match status" value="1"/>
</dbReference>